<keyword evidence="9" id="KW-1185">Reference proteome</keyword>
<comment type="caution">
    <text evidence="8">The sequence shown here is derived from an EMBL/GenBank/DDBJ whole genome shotgun (WGS) entry which is preliminary data.</text>
</comment>
<organism evidence="8 9">
    <name type="scientific">Prauserella muralis</name>
    <dbReference type="NCBI Taxonomy" id="588067"/>
    <lineage>
        <taxon>Bacteria</taxon>
        <taxon>Bacillati</taxon>
        <taxon>Actinomycetota</taxon>
        <taxon>Actinomycetes</taxon>
        <taxon>Pseudonocardiales</taxon>
        <taxon>Pseudonocardiaceae</taxon>
        <taxon>Prauserella</taxon>
    </lineage>
</organism>
<proteinExistence type="inferred from homology"/>
<dbReference type="InterPro" id="IPR001128">
    <property type="entry name" value="Cyt_P450"/>
</dbReference>
<evidence type="ECO:0000256" key="3">
    <source>
        <dbReference type="ARBA" id="ARBA00022723"/>
    </source>
</evidence>
<evidence type="ECO:0000313" key="8">
    <source>
        <dbReference type="EMBL" id="PXY17419.1"/>
    </source>
</evidence>
<accession>A0A2V4AGT2</accession>
<dbReference type="AlphaFoldDB" id="A0A2V4AGT2"/>
<dbReference type="InterPro" id="IPR036396">
    <property type="entry name" value="Cyt_P450_sf"/>
</dbReference>
<dbReference type="PRINTS" id="PR00359">
    <property type="entry name" value="BP450"/>
</dbReference>
<dbReference type="GO" id="GO:0005506">
    <property type="term" value="F:iron ion binding"/>
    <property type="evidence" value="ECO:0007669"/>
    <property type="project" value="InterPro"/>
</dbReference>
<dbReference type="GO" id="GO:0020037">
    <property type="term" value="F:heme binding"/>
    <property type="evidence" value="ECO:0007669"/>
    <property type="project" value="InterPro"/>
</dbReference>
<dbReference type="EMBL" id="MASW01000014">
    <property type="protein sequence ID" value="PXY17419.1"/>
    <property type="molecule type" value="Genomic_DNA"/>
</dbReference>
<dbReference type="PRINTS" id="PR00385">
    <property type="entry name" value="P450"/>
</dbReference>
<dbReference type="PANTHER" id="PTHR46696">
    <property type="entry name" value="P450, PUTATIVE (EUROFUNG)-RELATED"/>
    <property type="match status" value="1"/>
</dbReference>
<evidence type="ECO:0000256" key="5">
    <source>
        <dbReference type="ARBA" id="ARBA00023004"/>
    </source>
</evidence>
<evidence type="ECO:0000313" key="9">
    <source>
        <dbReference type="Proteomes" id="UP000249915"/>
    </source>
</evidence>
<name>A0A2V4AGT2_9PSEU</name>
<dbReference type="Gene3D" id="1.10.630.10">
    <property type="entry name" value="Cytochrome P450"/>
    <property type="match status" value="1"/>
</dbReference>
<dbReference type="CDD" id="cd20625">
    <property type="entry name" value="CYP164-like"/>
    <property type="match status" value="1"/>
</dbReference>
<dbReference type="RefSeq" id="WP_170160663.1">
    <property type="nucleotide sequence ID" value="NZ_MASW01000014.1"/>
</dbReference>
<keyword evidence="6 7" id="KW-0503">Monooxygenase</keyword>
<keyword evidence="2 7" id="KW-0349">Heme</keyword>
<keyword evidence="5 7" id="KW-0408">Iron</keyword>
<dbReference type="PANTHER" id="PTHR46696:SF1">
    <property type="entry name" value="CYTOCHROME P450 YJIB-RELATED"/>
    <property type="match status" value="1"/>
</dbReference>
<protein>
    <submittedName>
        <fullName evidence="8">Uncharacterized protein</fullName>
    </submittedName>
</protein>
<dbReference type="SUPFAM" id="SSF48264">
    <property type="entry name" value="Cytochrome P450"/>
    <property type="match status" value="1"/>
</dbReference>
<evidence type="ECO:0000256" key="7">
    <source>
        <dbReference type="RuleBase" id="RU000461"/>
    </source>
</evidence>
<keyword evidence="4 7" id="KW-0560">Oxidoreductase</keyword>
<comment type="similarity">
    <text evidence="1 7">Belongs to the cytochrome P450 family.</text>
</comment>
<keyword evidence="3 7" id="KW-0479">Metal-binding</keyword>
<dbReference type="PROSITE" id="PS00086">
    <property type="entry name" value="CYTOCHROME_P450"/>
    <property type="match status" value="1"/>
</dbReference>
<dbReference type="InterPro" id="IPR017972">
    <property type="entry name" value="Cyt_P450_CS"/>
</dbReference>
<dbReference type="Pfam" id="PF00067">
    <property type="entry name" value="p450"/>
    <property type="match status" value="1"/>
</dbReference>
<evidence type="ECO:0000256" key="1">
    <source>
        <dbReference type="ARBA" id="ARBA00010617"/>
    </source>
</evidence>
<evidence type="ECO:0000256" key="2">
    <source>
        <dbReference type="ARBA" id="ARBA00022617"/>
    </source>
</evidence>
<dbReference type="GO" id="GO:0004497">
    <property type="term" value="F:monooxygenase activity"/>
    <property type="evidence" value="ECO:0007669"/>
    <property type="project" value="UniProtKB-KW"/>
</dbReference>
<reference evidence="8 9" key="1">
    <citation type="submission" date="2016-07" db="EMBL/GenBank/DDBJ databases">
        <title>Draft genome sequence of Prauserella muralis DSM 45305, isolated from a mould-covered wall in an indoor environment.</title>
        <authorList>
            <person name="Ruckert C."/>
            <person name="Albersmeier A."/>
            <person name="Jiang C.-L."/>
            <person name="Jiang Y."/>
            <person name="Kalinowski J."/>
            <person name="Schneider O."/>
            <person name="Winkler A."/>
            <person name="Zotchev S.B."/>
        </authorList>
    </citation>
    <scope>NUCLEOTIDE SEQUENCE [LARGE SCALE GENOMIC DNA]</scope>
    <source>
        <strain evidence="8 9">DSM 45305</strain>
    </source>
</reference>
<evidence type="ECO:0000256" key="4">
    <source>
        <dbReference type="ARBA" id="ARBA00023002"/>
    </source>
</evidence>
<evidence type="ECO:0000256" key="6">
    <source>
        <dbReference type="ARBA" id="ARBA00023033"/>
    </source>
</evidence>
<sequence length="426" mass="47124">MASNDTTLDDLLTPAASENPHSVFAALREHDPVHWSEPHRAWLLTRYDDVSAAFQSKALSSDRIRPLRAARAGRAAPASDRILAMMTEFMVVNDPPIHTRLRRLAAGAFKQQRISAMGERVEQLVDSLLDDFIVGGHRDLIGHFAYVLPATVIAAMLGAPISDRERFRHWSDELALVAFGAGGETRAERHERALAGLQDMFGYFRELVDYRRREPGEDMLSAMMVGDERGDALTEDELVAMCALLLFAGNETTTNSIANGVVTLLEHPDEFAKLKADPRLIATAVEELLRFDGPIKVLNRWVVADFELRGRTIRAGDRVHLILAAANRDPCQFVEPDRLDLERTPNPHIAFGKGIHACIGAQLARLETRIALQRLVTRLPRLRLTGEPLRWNESLASRSLAELPVAHDATPSSAAPGPSTGEGRQQ</sequence>
<dbReference type="FunFam" id="1.10.630.10:FF:000018">
    <property type="entry name" value="Cytochrome P450 monooxygenase"/>
    <property type="match status" value="1"/>
</dbReference>
<dbReference type="InterPro" id="IPR002397">
    <property type="entry name" value="Cyt_P450_B"/>
</dbReference>
<dbReference type="GO" id="GO:0016705">
    <property type="term" value="F:oxidoreductase activity, acting on paired donors, with incorporation or reduction of molecular oxygen"/>
    <property type="evidence" value="ECO:0007669"/>
    <property type="project" value="InterPro"/>
</dbReference>
<gene>
    <name evidence="8" type="ORF">BAY60_34610</name>
</gene>
<dbReference type="Proteomes" id="UP000249915">
    <property type="component" value="Unassembled WGS sequence"/>
</dbReference>